<proteinExistence type="predicted"/>
<comment type="caution">
    <text evidence="1">The sequence shown here is derived from an EMBL/GenBank/DDBJ whole genome shotgun (WGS) entry which is preliminary data.</text>
</comment>
<keyword evidence="2" id="KW-1185">Reference proteome</keyword>
<organism evidence="1 2">
    <name type="scientific">Acaulospora colombiana</name>
    <dbReference type="NCBI Taxonomy" id="27376"/>
    <lineage>
        <taxon>Eukaryota</taxon>
        <taxon>Fungi</taxon>
        <taxon>Fungi incertae sedis</taxon>
        <taxon>Mucoromycota</taxon>
        <taxon>Glomeromycotina</taxon>
        <taxon>Glomeromycetes</taxon>
        <taxon>Diversisporales</taxon>
        <taxon>Acaulosporaceae</taxon>
        <taxon>Acaulospora</taxon>
    </lineage>
</organism>
<evidence type="ECO:0000313" key="2">
    <source>
        <dbReference type="Proteomes" id="UP000789525"/>
    </source>
</evidence>
<reference evidence="1" key="1">
    <citation type="submission" date="2021-06" db="EMBL/GenBank/DDBJ databases">
        <authorList>
            <person name="Kallberg Y."/>
            <person name="Tangrot J."/>
            <person name="Rosling A."/>
        </authorList>
    </citation>
    <scope>NUCLEOTIDE SEQUENCE</scope>
    <source>
        <strain evidence="1">CL356</strain>
    </source>
</reference>
<dbReference type="Proteomes" id="UP000789525">
    <property type="component" value="Unassembled WGS sequence"/>
</dbReference>
<name>A0ACA9MIJ0_9GLOM</name>
<feature type="non-terminal residue" evidence="1">
    <location>
        <position position="113"/>
    </location>
</feature>
<evidence type="ECO:0000313" key="1">
    <source>
        <dbReference type="EMBL" id="CAG8588334.1"/>
    </source>
</evidence>
<sequence length="113" mass="13372">MKKIKLKEIMRNVVKKTEAEVEVKFQIDNVPEMMVSLKLNPNISLKDVRGELNKKNFNMEYNVFIKEKHEILDEDRCLGDSMDEKRIVHLKRKPNWKTLAYELGYGYNISKLG</sequence>
<dbReference type="EMBL" id="CAJVPT010012534">
    <property type="protein sequence ID" value="CAG8588334.1"/>
    <property type="molecule type" value="Genomic_DNA"/>
</dbReference>
<protein>
    <submittedName>
        <fullName evidence="1">7851_t:CDS:1</fullName>
    </submittedName>
</protein>
<gene>
    <name evidence="1" type="ORF">ACOLOM_LOCUS6226</name>
</gene>
<accession>A0ACA9MIJ0</accession>